<feature type="domain" description="Histidine kinase/HSP90-like ATPase" evidence="1">
    <location>
        <begin position="23"/>
        <end position="148"/>
    </location>
</feature>
<evidence type="ECO:0000313" key="2">
    <source>
        <dbReference type="EMBL" id="OGC82639.1"/>
    </source>
</evidence>
<sequence>MAETMPQAAQKPKEIRIQMPTSVYQAANLRDLVFAVTQNVARFPEKWAFRLQAVADELCNNAIEHGSVKDDFITIILQIMPGDKLVIMVEDNGQGKTKTTATELQAHIQKVKGEKEASGKVTLLTTALRGRGLANIVYAWTDEIKFEDKTDGGIRAIASKSLATIKEEEETMTEAEKTDTIAEIKFS</sequence>
<proteinExistence type="predicted"/>
<accession>A0A1F4XLV0</accession>
<comment type="caution">
    <text evidence="2">The sequence shown here is derived from an EMBL/GenBank/DDBJ whole genome shotgun (WGS) entry which is preliminary data.</text>
</comment>
<gene>
    <name evidence="2" type="ORF">A2788_01730</name>
</gene>
<dbReference type="Proteomes" id="UP000177521">
    <property type="component" value="Unassembled WGS sequence"/>
</dbReference>
<dbReference type="Gene3D" id="3.30.565.10">
    <property type="entry name" value="Histidine kinase-like ATPase, C-terminal domain"/>
    <property type="match status" value="1"/>
</dbReference>
<evidence type="ECO:0000259" key="1">
    <source>
        <dbReference type="Pfam" id="PF13581"/>
    </source>
</evidence>
<dbReference type="SUPFAM" id="SSF55874">
    <property type="entry name" value="ATPase domain of HSP90 chaperone/DNA topoisomerase II/histidine kinase"/>
    <property type="match status" value="1"/>
</dbReference>
<evidence type="ECO:0000313" key="3">
    <source>
        <dbReference type="Proteomes" id="UP000177521"/>
    </source>
</evidence>
<name>A0A1F4XLV0_9BACT</name>
<dbReference type="InterPro" id="IPR003594">
    <property type="entry name" value="HATPase_dom"/>
</dbReference>
<dbReference type="AlphaFoldDB" id="A0A1F4XLV0"/>
<protein>
    <recommendedName>
        <fullName evidence="1">Histidine kinase/HSP90-like ATPase domain-containing protein</fullName>
    </recommendedName>
</protein>
<organism evidence="2 3">
    <name type="scientific">Candidatus Abawacabacteria bacterium RIFCSPHIGHO2_01_FULL_46_8</name>
    <dbReference type="NCBI Taxonomy" id="1817815"/>
    <lineage>
        <taxon>Bacteria</taxon>
        <taxon>Candidatus Abawacaibacteriota</taxon>
    </lineage>
</organism>
<dbReference type="EMBL" id="MEWS01000013">
    <property type="protein sequence ID" value="OGC82639.1"/>
    <property type="molecule type" value="Genomic_DNA"/>
</dbReference>
<dbReference type="InterPro" id="IPR036890">
    <property type="entry name" value="HATPase_C_sf"/>
</dbReference>
<dbReference type="CDD" id="cd16936">
    <property type="entry name" value="HATPase_RsbW-like"/>
    <property type="match status" value="1"/>
</dbReference>
<reference evidence="2 3" key="1">
    <citation type="journal article" date="2016" name="Nat. Commun.">
        <title>Thousands of microbial genomes shed light on interconnected biogeochemical processes in an aquifer system.</title>
        <authorList>
            <person name="Anantharaman K."/>
            <person name="Brown C.T."/>
            <person name="Hug L.A."/>
            <person name="Sharon I."/>
            <person name="Castelle C.J."/>
            <person name="Probst A.J."/>
            <person name="Thomas B.C."/>
            <person name="Singh A."/>
            <person name="Wilkins M.J."/>
            <person name="Karaoz U."/>
            <person name="Brodie E.L."/>
            <person name="Williams K.H."/>
            <person name="Hubbard S.S."/>
            <person name="Banfield J.F."/>
        </authorList>
    </citation>
    <scope>NUCLEOTIDE SEQUENCE [LARGE SCALE GENOMIC DNA]</scope>
</reference>
<dbReference type="Pfam" id="PF13581">
    <property type="entry name" value="HATPase_c_2"/>
    <property type="match status" value="1"/>
</dbReference>